<dbReference type="GO" id="GO:0032259">
    <property type="term" value="P:methylation"/>
    <property type="evidence" value="ECO:0007669"/>
    <property type="project" value="UniProtKB-KW"/>
</dbReference>
<protein>
    <submittedName>
        <fullName evidence="4">Methyltransferase type 11</fullName>
    </submittedName>
</protein>
<dbReference type="KEGG" id="ipo:Ilyop_1008"/>
<keyword evidence="2" id="KW-0808">Transferase</keyword>
<dbReference type="PANTHER" id="PTHR43861">
    <property type="entry name" value="TRANS-ACONITATE 2-METHYLTRANSFERASE-RELATED"/>
    <property type="match status" value="1"/>
</dbReference>
<dbReference type="Gene3D" id="3.40.50.150">
    <property type="entry name" value="Vaccinia Virus protein VP39"/>
    <property type="match status" value="1"/>
</dbReference>
<dbReference type="Proteomes" id="UP000006875">
    <property type="component" value="Chromosome"/>
</dbReference>
<keyword evidence="5" id="KW-1185">Reference proteome</keyword>
<name>E3H990_ILYPC</name>
<gene>
    <name evidence="4" type="ordered locus">Ilyop_1008</name>
</gene>
<dbReference type="EMBL" id="CP002281">
    <property type="protein sequence ID" value="ADO82789.1"/>
    <property type="molecule type" value="Genomic_DNA"/>
</dbReference>
<evidence type="ECO:0000259" key="3">
    <source>
        <dbReference type="Pfam" id="PF13649"/>
    </source>
</evidence>
<keyword evidence="1 4" id="KW-0489">Methyltransferase</keyword>
<dbReference type="Pfam" id="PF13649">
    <property type="entry name" value="Methyltransf_25"/>
    <property type="match status" value="1"/>
</dbReference>
<dbReference type="SUPFAM" id="SSF53335">
    <property type="entry name" value="S-adenosyl-L-methionine-dependent methyltransferases"/>
    <property type="match status" value="1"/>
</dbReference>
<accession>E3H990</accession>
<dbReference type="HOGENOM" id="CLU_057823_2_1_0"/>
<sequence>MTIDYYNNNAEDFFYNTVEADMNEAYKQFLSYFNNGDFILDLGCGSGRDSKYFLDKGYNVTSVDLSDELIERASKFIKQKVLKLDMLKMKFENDFDGIWACASILHIPKNKVSKVLSNCFKALRENGVLYASFKYGDFEEVRNGRFFNYYDEASIKKVVENSEFILEKIWITRDVRLGRENEKWLNIILKK</sequence>
<dbReference type="OrthoDB" id="9804312at2"/>
<evidence type="ECO:0000256" key="1">
    <source>
        <dbReference type="ARBA" id="ARBA00022603"/>
    </source>
</evidence>
<dbReference type="RefSeq" id="WP_013387457.1">
    <property type="nucleotide sequence ID" value="NC_014632.1"/>
</dbReference>
<dbReference type="PANTHER" id="PTHR43861:SF1">
    <property type="entry name" value="TRANS-ACONITATE 2-METHYLTRANSFERASE"/>
    <property type="match status" value="1"/>
</dbReference>
<reference evidence="4 5" key="1">
    <citation type="journal article" date="2010" name="Stand. Genomic Sci.">
        <title>Complete genome sequence of Ilyobacter polytropus type strain (CuHbu1).</title>
        <authorList>
            <person name="Sikorski J."/>
            <person name="Chertkov O."/>
            <person name="Lapidus A."/>
            <person name="Nolan M."/>
            <person name="Lucas S."/>
            <person name="Del Rio T.G."/>
            <person name="Tice H."/>
            <person name="Cheng J.F."/>
            <person name="Tapia R."/>
            <person name="Han C."/>
            <person name="Goodwin L."/>
            <person name="Pitluck S."/>
            <person name="Liolios K."/>
            <person name="Ivanova N."/>
            <person name="Mavromatis K."/>
            <person name="Mikhailova N."/>
            <person name="Pati A."/>
            <person name="Chen A."/>
            <person name="Palaniappan K."/>
            <person name="Land M."/>
            <person name="Hauser L."/>
            <person name="Chang Y.J."/>
            <person name="Jeffries C.D."/>
            <person name="Brambilla E."/>
            <person name="Yasawong M."/>
            <person name="Rohde M."/>
            <person name="Pukall R."/>
            <person name="Spring S."/>
            <person name="Goker M."/>
            <person name="Woyke T."/>
            <person name="Bristow J."/>
            <person name="Eisen J.A."/>
            <person name="Markowitz V."/>
            <person name="Hugenholtz P."/>
            <person name="Kyrpides N.C."/>
            <person name="Klenk H.P."/>
        </authorList>
    </citation>
    <scope>NUCLEOTIDE SEQUENCE [LARGE SCALE GENOMIC DNA]</scope>
    <source>
        <strain evidence="5">ATCC 51220 / DSM 2926 / LMG 16218 / CuHBu1</strain>
    </source>
</reference>
<organism evidence="4 5">
    <name type="scientific">Ilyobacter polytropus (strain ATCC 51220 / DSM 2926 / LMG 16218 / CuHBu1)</name>
    <dbReference type="NCBI Taxonomy" id="572544"/>
    <lineage>
        <taxon>Bacteria</taxon>
        <taxon>Fusobacteriati</taxon>
        <taxon>Fusobacteriota</taxon>
        <taxon>Fusobacteriia</taxon>
        <taxon>Fusobacteriales</taxon>
        <taxon>Fusobacteriaceae</taxon>
        <taxon>Ilyobacter</taxon>
    </lineage>
</organism>
<feature type="domain" description="Methyltransferase" evidence="3">
    <location>
        <begin position="39"/>
        <end position="127"/>
    </location>
</feature>
<evidence type="ECO:0000256" key="2">
    <source>
        <dbReference type="ARBA" id="ARBA00022679"/>
    </source>
</evidence>
<dbReference type="STRING" id="572544.Ilyop_1008"/>
<dbReference type="eggNOG" id="COG2227">
    <property type="taxonomic scope" value="Bacteria"/>
</dbReference>
<dbReference type="InterPro" id="IPR041698">
    <property type="entry name" value="Methyltransf_25"/>
</dbReference>
<dbReference type="AlphaFoldDB" id="E3H990"/>
<dbReference type="InterPro" id="IPR029063">
    <property type="entry name" value="SAM-dependent_MTases_sf"/>
</dbReference>
<evidence type="ECO:0000313" key="5">
    <source>
        <dbReference type="Proteomes" id="UP000006875"/>
    </source>
</evidence>
<dbReference type="GO" id="GO:0008168">
    <property type="term" value="F:methyltransferase activity"/>
    <property type="evidence" value="ECO:0007669"/>
    <property type="project" value="UniProtKB-KW"/>
</dbReference>
<dbReference type="CDD" id="cd02440">
    <property type="entry name" value="AdoMet_MTases"/>
    <property type="match status" value="1"/>
</dbReference>
<evidence type="ECO:0000313" key="4">
    <source>
        <dbReference type="EMBL" id="ADO82789.1"/>
    </source>
</evidence>
<proteinExistence type="predicted"/>